<comment type="caution">
    <text evidence="3">The sequence shown here is derived from an EMBL/GenBank/DDBJ whole genome shotgun (WGS) entry which is preliminary data.</text>
</comment>
<dbReference type="InterPro" id="IPR013087">
    <property type="entry name" value="Znf_C2H2_type"/>
</dbReference>
<keyword evidence="1" id="KW-0863">Zinc-finger</keyword>
<dbReference type="GO" id="GO:0008270">
    <property type="term" value="F:zinc ion binding"/>
    <property type="evidence" value="ECO:0007669"/>
    <property type="project" value="UniProtKB-KW"/>
</dbReference>
<keyword evidence="1" id="KW-0862">Zinc</keyword>
<dbReference type="AlphaFoldDB" id="A0A9P5S8R6"/>
<evidence type="ECO:0000256" key="1">
    <source>
        <dbReference type="PROSITE-ProRule" id="PRU00042"/>
    </source>
</evidence>
<evidence type="ECO:0000259" key="2">
    <source>
        <dbReference type="PROSITE" id="PS50157"/>
    </source>
</evidence>
<evidence type="ECO:0000313" key="3">
    <source>
        <dbReference type="EMBL" id="KAF9317774.1"/>
    </source>
</evidence>
<name>A0A9P5S8R6_9FUNG</name>
<gene>
    <name evidence="3" type="ORF">BG006_003299</name>
</gene>
<keyword evidence="1" id="KW-0479">Metal-binding</keyword>
<keyword evidence="4" id="KW-1185">Reference proteome</keyword>
<sequence>MSNIIAVKDKDIEQLLCYLCGQESKSAAILRTHKSEAHDGPRNREQPFPLSCPTCELMIEDTAALSSHAWKCVFWPEDPKCQQESLHEFQARLLENTKHMATARYAQDLFEPAELTLEGGDKMYGLLLTGCAKHLGDGAIAFVRPLKHRLDDEIEDVDLKLALRSHSYCSLVDVEKYRPLEDGDPICTMRFLGQGKQLARQLAGLVIQSGDEVLLCLKVEVYGRCKSEDPHSLDLALPDDKSFKVLNQLHDNTHKIMIGTVRWNALVTMAVVVTSGKVIVGPHNTVFHPHPESHVWLLKDGDKDLSNNVERETRSKFHRDESYELFAAAHPRFLYYRTIPVTLKTLWEFKSTISKSDVRKQLEKASEVKSTRADKDTTGIVGNINRLVDVMKDEETRPVSEMVSNQLRELAGRLQGEITDLNKTTTTDEVVIVIEKLIKGKQKKSPQHVRNQ</sequence>
<accession>A0A9P5S8R6</accession>
<dbReference type="Proteomes" id="UP000696485">
    <property type="component" value="Unassembled WGS sequence"/>
</dbReference>
<dbReference type="PROSITE" id="PS50157">
    <property type="entry name" value="ZINC_FINGER_C2H2_2"/>
    <property type="match status" value="1"/>
</dbReference>
<dbReference type="EMBL" id="JAAAUY010001887">
    <property type="protein sequence ID" value="KAF9317774.1"/>
    <property type="molecule type" value="Genomic_DNA"/>
</dbReference>
<feature type="domain" description="C2H2-type" evidence="2">
    <location>
        <begin position="15"/>
        <end position="43"/>
    </location>
</feature>
<reference evidence="3" key="1">
    <citation type="journal article" date="2020" name="Fungal Divers.">
        <title>Resolving the Mortierellaceae phylogeny through synthesis of multi-gene phylogenetics and phylogenomics.</title>
        <authorList>
            <person name="Vandepol N."/>
            <person name="Liber J."/>
            <person name="Desiro A."/>
            <person name="Na H."/>
            <person name="Kennedy M."/>
            <person name="Barry K."/>
            <person name="Grigoriev I.V."/>
            <person name="Miller A.N."/>
            <person name="O'Donnell K."/>
            <person name="Stajich J.E."/>
            <person name="Bonito G."/>
        </authorList>
    </citation>
    <scope>NUCLEOTIDE SEQUENCE</scope>
    <source>
        <strain evidence="3">NVP1</strain>
    </source>
</reference>
<evidence type="ECO:0000313" key="4">
    <source>
        <dbReference type="Proteomes" id="UP000696485"/>
    </source>
</evidence>
<organism evidence="3 4">
    <name type="scientific">Podila minutissima</name>
    <dbReference type="NCBI Taxonomy" id="64525"/>
    <lineage>
        <taxon>Eukaryota</taxon>
        <taxon>Fungi</taxon>
        <taxon>Fungi incertae sedis</taxon>
        <taxon>Mucoromycota</taxon>
        <taxon>Mortierellomycotina</taxon>
        <taxon>Mortierellomycetes</taxon>
        <taxon>Mortierellales</taxon>
        <taxon>Mortierellaceae</taxon>
        <taxon>Podila</taxon>
    </lineage>
</organism>
<proteinExistence type="predicted"/>
<protein>
    <recommendedName>
        <fullName evidence="2">C2H2-type domain-containing protein</fullName>
    </recommendedName>
</protein>